<reference evidence="2" key="1">
    <citation type="journal article" date="2013" name="Proc. Natl. Acad. Sci. U.S.A.">
        <title>Improving the coverage of the cyanobacterial phylum using diversity-driven genome sequencing.</title>
        <authorList>
            <person name="Shih P.M."/>
            <person name="Wu D."/>
            <person name="Latifi A."/>
            <person name="Axen S.D."/>
            <person name="Fewer D.P."/>
            <person name="Talla E."/>
            <person name="Calteau A."/>
            <person name="Cai F."/>
            <person name="Tandeau de Marsac N."/>
            <person name="Rippka R."/>
            <person name="Herdman M."/>
            <person name="Sivonen K."/>
            <person name="Coursin T."/>
            <person name="Laurent T."/>
            <person name="Goodwin L."/>
            <person name="Nolan M."/>
            <person name="Davenport K.W."/>
            <person name="Han C.S."/>
            <person name="Rubin E.M."/>
            <person name="Eisen J.A."/>
            <person name="Woyke T."/>
            <person name="Gugger M."/>
            <person name="Kerfeld C.A."/>
        </authorList>
    </citation>
    <scope>NUCLEOTIDE SEQUENCE [LARGE SCALE GENOMIC DNA]</scope>
    <source>
        <strain evidence="2">ATCC 27899 / PCC 7122</strain>
    </source>
</reference>
<dbReference type="eggNOG" id="ENOG50317YJ">
    <property type="taxonomic scope" value="Bacteria"/>
</dbReference>
<gene>
    <name evidence="1" type="ordered locus">Anacy_2285</name>
</gene>
<proteinExistence type="predicted"/>
<dbReference type="OrthoDB" id="512073at2"/>
<dbReference type="KEGG" id="acy:Anacy_2285"/>
<dbReference type="Proteomes" id="UP000010474">
    <property type="component" value="Chromosome"/>
</dbReference>
<sequence length="163" mass="18939">MDKLIPPSQIWIDLSVKKMLGCISKERVKIGGRLIHIHDDLLCYHDLYHLEVSCLPRIKMGQHHVSGIHGINSPMFHDTEIIGEYDAFLDEARVAFHEWLTRTSFFNTLKLIGWSIWLMNRGINPIEVLISHLRVLNRDIIFYPARSQSKKAIFNIDIFSTNC</sequence>
<evidence type="ECO:0000313" key="1">
    <source>
        <dbReference type="EMBL" id="AFZ57741.1"/>
    </source>
</evidence>
<dbReference type="RefSeq" id="WP_015214377.1">
    <property type="nucleotide sequence ID" value="NC_019771.1"/>
</dbReference>
<keyword evidence="2" id="KW-1185">Reference proteome</keyword>
<accession>K9ZEZ0</accession>
<dbReference type="EMBL" id="CP003659">
    <property type="protein sequence ID" value="AFZ57741.1"/>
    <property type="molecule type" value="Genomic_DNA"/>
</dbReference>
<dbReference type="PATRIC" id="fig|272123.3.peg.2488"/>
<evidence type="ECO:0000313" key="2">
    <source>
        <dbReference type="Proteomes" id="UP000010474"/>
    </source>
</evidence>
<organism evidence="1 2">
    <name type="scientific">Anabaena cylindrica (strain ATCC 27899 / PCC 7122)</name>
    <dbReference type="NCBI Taxonomy" id="272123"/>
    <lineage>
        <taxon>Bacteria</taxon>
        <taxon>Bacillati</taxon>
        <taxon>Cyanobacteriota</taxon>
        <taxon>Cyanophyceae</taxon>
        <taxon>Nostocales</taxon>
        <taxon>Nostocaceae</taxon>
        <taxon>Anabaena</taxon>
    </lineage>
</organism>
<dbReference type="HOGENOM" id="CLU_1623714_0_0_3"/>
<dbReference type="STRING" id="272123.Anacy_2285"/>
<protein>
    <submittedName>
        <fullName evidence="1">Uncharacterized protein</fullName>
    </submittedName>
</protein>
<name>K9ZEZ0_ANACC</name>
<dbReference type="AlphaFoldDB" id="K9ZEZ0"/>